<dbReference type="RefSeq" id="WP_106761665.1">
    <property type="nucleotide sequence ID" value="NZ_PXNP01000020.1"/>
</dbReference>
<proteinExistence type="predicted"/>
<dbReference type="AlphaFoldDB" id="A0A2T1KP02"/>
<dbReference type="Proteomes" id="UP000239866">
    <property type="component" value="Unassembled WGS sequence"/>
</dbReference>
<sequence length="262" mass="29877">MLEELLNQRKALLDNPSLPLALLRQQDRRLILWCEQYPDALAAQAWTALSEHWSKTLQLELATRLNVTNVVEELLVEGTAQTACWRLAAQFTEAALPGEFPDDAEAQVWVAMAMARRGRANALPAEWQAWLQVQGGGSHTEQSLRALLDALWQSRRDGWRAWFYPMMLNLPDAHHPGMINWLAGNVDSKALVEAMGMSGAERFRPWLQELAVQGDDHSEPAGQALQQSKNEREQIQARIRHWLPRWRLLEGAPWSLFGGYWQ</sequence>
<name>A0A2T1KP02_9GAMM</name>
<dbReference type="OrthoDB" id="9790355at2"/>
<dbReference type="EMBL" id="PXNP01000020">
    <property type="protein sequence ID" value="PSF11879.1"/>
    <property type="molecule type" value="Genomic_DNA"/>
</dbReference>
<evidence type="ECO:0000313" key="2">
    <source>
        <dbReference type="Proteomes" id="UP000239866"/>
    </source>
</evidence>
<organism evidence="1 2">
    <name type="scientific">Marinobacter fuscus</name>
    <dbReference type="NCBI Taxonomy" id="2109942"/>
    <lineage>
        <taxon>Bacteria</taxon>
        <taxon>Pseudomonadati</taxon>
        <taxon>Pseudomonadota</taxon>
        <taxon>Gammaproteobacteria</taxon>
        <taxon>Pseudomonadales</taxon>
        <taxon>Marinobacteraceae</taxon>
        <taxon>Marinobacter</taxon>
    </lineage>
</organism>
<reference evidence="1 2" key="1">
    <citation type="submission" date="2018-03" db="EMBL/GenBank/DDBJ databases">
        <title>Marinobacter brunus sp. nov., a marine bacterium of Gamma-proteobacteria isolated from the surface seawater of the South China Sea.</title>
        <authorList>
            <person name="Cheng H."/>
            <person name="Wu Y.-H."/>
            <person name="Xamxidin M."/>
            <person name="Xu X.-W."/>
        </authorList>
    </citation>
    <scope>NUCLEOTIDE SEQUENCE [LARGE SCALE GENOMIC DNA]</scope>
    <source>
        <strain evidence="1 2">NH169-3</strain>
    </source>
</reference>
<comment type="caution">
    <text evidence="1">The sequence shown here is derived from an EMBL/GenBank/DDBJ whole genome shotgun (WGS) entry which is preliminary data.</text>
</comment>
<evidence type="ECO:0000313" key="1">
    <source>
        <dbReference type="EMBL" id="PSF11879.1"/>
    </source>
</evidence>
<accession>A0A2T1KP02</accession>
<gene>
    <name evidence="1" type="ORF">C7H09_05830</name>
</gene>
<keyword evidence="2" id="KW-1185">Reference proteome</keyword>
<protein>
    <submittedName>
        <fullName evidence="1">Uncharacterized protein</fullName>
    </submittedName>
</protein>